<evidence type="ECO:0000313" key="2">
    <source>
        <dbReference type="EMBL" id="KAF3431776.1"/>
    </source>
</evidence>
<comment type="caution">
    <text evidence="2">The sequence shown here is derived from an EMBL/GenBank/DDBJ whole genome shotgun (WGS) entry which is preliminary data.</text>
</comment>
<proteinExistence type="predicted"/>
<organism evidence="2 3">
    <name type="scientific">Rhamnella rubrinervis</name>
    <dbReference type="NCBI Taxonomy" id="2594499"/>
    <lineage>
        <taxon>Eukaryota</taxon>
        <taxon>Viridiplantae</taxon>
        <taxon>Streptophyta</taxon>
        <taxon>Embryophyta</taxon>
        <taxon>Tracheophyta</taxon>
        <taxon>Spermatophyta</taxon>
        <taxon>Magnoliopsida</taxon>
        <taxon>eudicotyledons</taxon>
        <taxon>Gunneridae</taxon>
        <taxon>Pentapetalae</taxon>
        <taxon>rosids</taxon>
        <taxon>fabids</taxon>
        <taxon>Rosales</taxon>
        <taxon>Rhamnaceae</taxon>
        <taxon>rhamnoid group</taxon>
        <taxon>Rhamneae</taxon>
        <taxon>Rhamnella</taxon>
    </lineage>
</organism>
<protein>
    <submittedName>
        <fullName evidence="2">Uncharacterized protein</fullName>
    </submittedName>
</protein>
<dbReference type="AlphaFoldDB" id="A0A8K0DN45"/>
<gene>
    <name evidence="2" type="ORF">FNV43_RR26512</name>
</gene>
<accession>A0A8K0DN45</accession>
<feature type="region of interest" description="Disordered" evidence="1">
    <location>
        <begin position="436"/>
        <end position="465"/>
    </location>
</feature>
<feature type="region of interest" description="Disordered" evidence="1">
    <location>
        <begin position="361"/>
        <end position="402"/>
    </location>
</feature>
<keyword evidence="3" id="KW-1185">Reference proteome</keyword>
<dbReference type="Proteomes" id="UP000796880">
    <property type="component" value="Unassembled WGS sequence"/>
</dbReference>
<name>A0A8K0DN45_9ROSA</name>
<dbReference type="OrthoDB" id="1750606at2759"/>
<sequence>MESGFEQAIDLRNALSSLTLESNDVEASRVTERVLVGKMLSTRVFRRFKLMDIVRSSWQLKAESKLKRLQRMYSNFFSQKKRIETECSSDAHGPWMETSLSDIEFNTSTFYMQIHGLPSKLLHPGVAAKIGRQMGAGKCKFSEPATITNADGVVARLYGSWIRAEVAGEVRFINIAVSDVQRSNLIAEIKTFNGAATDHNQISSLVNTEKEVDKVSAIIDYNLGTPTEMNQICIDYFESIKAMCPEVDTLNFTIKDRFTGGVVDFQKLVIDKVRLQHYNMSQLSVWARKGIDMLAAAENYRRRKVSELELSDLEMEEADWLGIGKGRIKQAFGLSKASPVKLSSRKREALLHLERSYRGSIMGSVGERPSDSCGEAQRPSELGLRGHESGPSGDKDGGGIDIQGNCLVEEESTVTERESSDLAEVVIQLQETHVSPSVFNPGRSGSRYYTRPGQRQAETRSGYGSSGWDLWTANRGRSRYEQQRHQREDQINLSNSSNLADFTEAEEAGLIKPPLFRNLFSLEL</sequence>
<reference evidence="2" key="1">
    <citation type="submission" date="2020-03" db="EMBL/GenBank/DDBJ databases">
        <title>A high-quality chromosome-level genome assembly of a woody plant with both climbing and erect habits, Rhamnella rubrinervis.</title>
        <authorList>
            <person name="Lu Z."/>
            <person name="Yang Y."/>
            <person name="Zhu X."/>
            <person name="Sun Y."/>
        </authorList>
    </citation>
    <scope>NUCLEOTIDE SEQUENCE</scope>
    <source>
        <strain evidence="2">BYM</strain>
        <tissue evidence="2">Leaf</tissue>
    </source>
</reference>
<feature type="compositionally biased region" description="Basic and acidic residues" evidence="1">
    <location>
        <begin position="384"/>
        <end position="398"/>
    </location>
</feature>
<evidence type="ECO:0000313" key="3">
    <source>
        <dbReference type="Proteomes" id="UP000796880"/>
    </source>
</evidence>
<evidence type="ECO:0000256" key="1">
    <source>
        <dbReference type="SAM" id="MobiDB-lite"/>
    </source>
</evidence>
<dbReference type="EMBL" id="VOIH02000012">
    <property type="protein sequence ID" value="KAF3431776.1"/>
    <property type="molecule type" value="Genomic_DNA"/>
</dbReference>